<dbReference type="Gene3D" id="3.10.20.90">
    <property type="entry name" value="Phosphatidylinositol 3-kinase Catalytic Subunit, Chain A, domain 1"/>
    <property type="match status" value="1"/>
</dbReference>
<keyword evidence="8" id="KW-0547">Nucleotide-binding</keyword>
<dbReference type="SMART" id="SM00220">
    <property type="entry name" value="S_TKc"/>
    <property type="match status" value="1"/>
</dbReference>
<evidence type="ECO:0000256" key="3">
    <source>
        <dbReference type="ARBA" id="ARBA00012442"/>
    </source>
</evidence>
<keyword evidence="7" id="KW-0808">Transferase</keyword>
<accession>A0AAW2HAH7</accession>
<dbReference type="InterPro" id="IPR051180">
    <property type="entry name" value="IKK"/>
</dbReference>
<feature type="compositionally biased region" description="Basic and acidic residues" evidence="13">
    <location>
        <begin position="670"/>
        <end position="684"/>
    </location>
</feature>
<dbReference type="InterPro" id="IPR041185">
    <property type="entry name" value="IKBKB_SDD"/>
</dbReference>
<proteinExistence type="predicted"/>
<dbReference type="GO" id="GO:0033209">
    <property type="term" value="P:tumor necrosis factor-mediated signaling pathway"/>
    <property type="evidence" value="ECO:0007669"/>
    <property type="project" value="TreeGrafter"/>
</dbReference>
<dbReference type="InterPro" id="IPR008271">
    <property type="entry name" value="Ser/Thr_kinase_AS"/>
</dbReference>
<dbReference type="GO" id="GO:0008384">
    <property type="term" value="F:IkappaB kinase activity"/>
    <property type="evidence" value="ECO:0007669"/>
    <property type="project" value="UniProtKB-EC"/>
</dbReference>
<dbReference type="Pfam" id="PF18397">
    <property type="entry name" value="IKBKB_SDD"/>
    <property type="match status" value="1"/>
</dbReference>
<keyword evidence="5" id="KW-0723">Serine/threonine-protein kinase</keyword>
<evidence type="ECO:0000256" key="8">
    <source>
        <dbReference type="ARBA" id="ARBA00022741"/>
    </source>
</evidence>
<protein>
    <recommendedName>
        <fullName evidence="3">IkappaB kinase</fullName>
        <ecNumber evidence="3">2.7.11.10</ecNumber>
    </recommendedName>
</protein>
<gene>
    <name evidence="15" type="ORF">PYX00_009243</name>
</gene>
<evidence type="ECO:0000256" key="9">
    <source>
        <dbReference type="ARBA" id="ARBA00022777"/>
    </source>
</evidence>
<dbReference type="GO" id="GO:0005524">
    <property type="term" value="F:ATP binding"/>
    <property type="evidence" value="ECO:0007669"/>
    <property type="project" value="UniProtKB-KW"/>
</dbReference>
<keyword evidence="6" id="KW-0597">Phosphoprotein</keyword>
<sequence length="787" mass="90959">MDDKEVIGPWTRIKILGYGGFGQVTLWYKRETEEYIAIKRPQDNVLPGNIEEKQMERWCKEVEMMKKLNHLNIVKALNVPMELQCLSKLPMLAMEYCGLGDLRQVLNKPENCCGLTEPTVLKILRDISNGLSYLHSCKVIHRDLKPDNIVLQCKESVVIYKLIDLGYAKKLDQGSVCKSFVGTIQYLAPELFSGKLYSCSVDYWSFGILAHEIITGYRPFLPGSNPPEWMKQVQNKARNIISVVENLNGDIIYSSTISRVNHMSRCILQDIEKWLELALDWDGEKRGKDLATNKLVFFDVLNEILNKRTVKIFSLPTYEILYYEIRPDTDVFSLKSWLEKDTGIVAEEQILLLHNGKCVEASGNVMSFLNKEVINPGAVSIYLYNCGPIKIRSRVVLKPLYVKELLEDPKKSLHYKHLKRTCSDSVFFIQSELRLFECLLEALRVKISNVMSRERSVESLFEDVCEEWTQVESFAQFLFISHKADLENYIQLRKEGELQSSDLVQKWIHKVTDVEKKLSELSGKANKKKIKLSVEETKDKFKSLENNEFIRTNDLTVLNDLLSESLRIWENVHKIPKENRSGLRTNTDTVKLLYRCIEYTTRMLRSPLLDLLFLQLSDAEEHLTKLVSPLTIWLKSTKIMKQIIENTQKERQKEIWSLMVKQKAQPVEKLPAKNEKPAPQKVEDSDNEEGNSAFSPFHIPKTVKNNLESPVGDLIKPDFKIMGPVSVSPKSHVQFSRPDLEFTALHSLESDSIINTNNYLRYRVQELSQSWNHLIKEMKSLNWDSLK</sequence>
<dbReference type="Pfam" id="PF00069">
    <property type="entry name" value="Pkinase"/>
    <property type="match status" value="1"/>
</dbReference>
<keyword evidence="9" id="KW-0418">Kinase</keyword>
<dbReference type="PANTHER" id="PTHR22969">
    <property type="entry name" value="IKB KINASE"/>
    <property type="match status" value="1"/>
</dbReference>
<evidence type="ECO:0000256" key="4">
    <source>
        <dbReference type="ARBA" id="ARBA00022490"/>
    </source>
</evidence>
<dbReference type="EMBL" id="JARGDH010000005">
    <property type="protein sequence ID" value="KAL0266794.1"/>
    <property type="molecule type" value="Genomic_DNA"/>
</dbReference>
<dbReference type="FunFam" id="1.10.510.10:FF:000147">
    <property type="entry name" value="Inhibitor of nuclear factor kappa-B kinase subunit beta"/>
    <property type="match status" value="1"/>
</dbReference>
<evidence type="ECO:0000313" key="15">
    <source>
        <dbReference type="EMBL" id="KAL0266794.1"/>
    </source>
</evidence>
<evidence type="ECO:0000256" key="5">
    <source>
        <dbReference type="ARBA" id="ARBA00022527"/>
    </source>
</evidence>
<dbReference type="InterPro" id="IPR000719">
    <property type="entry name" value="Prot_kinase_dom"/>
</dbReference>
<dbReference type="AlphaFoldDB" id="A0AAW2HAH7"/>
<comment type="catalytic activity">
    <reaction evidence="12">
        <text>L-seryl-[I-kappa-B protein] + ATP = O-phospho-L-seryl-[I-kappa-B protein] + ADP + H(+)</text>
        <dbReference type="Rhea" id="RHEA:19073"/>
        <dbReference type="Rhea" id="RHEA-COMP:13698"/>
        <dbReference type="Rhea" id="RHEA-COMP:13699"/>
        <dbReference type="ChEBI" id="CHEBI:15378"/>
        <dbReference type="ChEBI" id="CHEBI:29999"/>
        <dbReference type="ChEBI" id="CHEBI:30616"/>
        <dbReference type="ChEBI" id="CHEBI:83421"/>
        <dbReference type="ChEBI" id="CHEBI:456216"/>
        <dbReference type="EC" id="2.7.11.10"/>
    </reaction>
</comment>
<reference evidence="15" key="1">
    <citation type="journal article" date="2024" name="Gigascience">
        <title>Chromosome-level genome of the poultry shaft louse Menopon gallinae provides insight into the host-switching and adaptive evolution of parasitic lice.</title>
        <authorList>
            <person name="Xu Y."/>
            <person name="Ma L."/>
            <person name="Liu S."/>
            <person name="Liang Y."/>
            <person name="Liu Q."/>
            <person name="He Z."/>
            <person name="Tian L."/>
            <person name="Duan Y."/>
            <person name="Cai W."/>
            <person name="Li H."/>
            <person name="Song F."/>
        </authorList>
    </citation>
    <scope>NUCLEOTIDE SEQUENCE</scope>
    <source>
        <strain evidence="15">Cailab_2023a</strain>
    </source>
</reference>
<dbReference type="InterPro" id="IPR011009">
    <property type="entry name" value="Kinase-like_dom_sf"/>
</dbReference>
<keyword evidence="10" id="KW-0067">ATP-binding</keyword>
<dbReference type="Gene3D" id="1.10.510.10">
    <property type="entry name" value="Transferase(Phosphotransferase) domain 1"/>
    <property type="match status" value="1"/>
</dbReference>
<dbReference type="PROSITE" id="PS50011">
    <property type="entry name" value="PROTEIN_KINASE_DOM"/>
    <property type="match status" value="1"/>
</dbReference>
<organism evidence="15">
    <name type="scientific">Menopon gallinae</name>
    <name type="common">poultry shaft louse</name>
    <dbReference type="NCBI Taxonomy" id="328185"/>
    <lineage>
        <taxon>Eukaryota</taxon>
        <taxon>Metazoa</taxon>
        <taxon>Ecdysozoa</taxon>
        <taxon>Arthropoda</taxon>
        <taxon>Hexapoda</taxon>
        <taxon>Insecta</taxon>
        <taxon>Pterygota</taxon>
        <taxon>Neoptera</taxon>
        <taxon>Paraneoptera</taxon>
        <taxon>Psocodea</taxon>
        <taxon>Troctomorpha</taxon>
        <taxon>Phthiraptera</taxon>
        <taxon>Amblycera</taxon>
        <taxon>Menoponidae</taxon>
        <taxon>Menopon</taxon>
    </lineage>
</organism>
<name>A0AAW2HAH7_9NEOP</name>
<evidence type="ECO:0000256" key="11">
    <source>
        <dbReference type="ARBA" id="ARBA00023242"/>
    </source>
</evidence>
<dbReference type="SUPFAM" id="SSF56112">
    <property type="entry name" value="Protein kinase-like (PK-like)"/>
    <property type="match status" value="1"/>
</dbReference>
<evidence type="ECO:0000256" key="6">
    <source>
        <dbReference type="ARBA" id="ARBA00022553"/>
    </source>
</evidence>
<evidence type="ECO:0000256" key="2">
    <source>
        <dbReference type="ARBA" id="ARBA00004496"/>
    </source>
</evidence>
<evidence type="ECO:0000256" key="12">
    <source>
        <dbReference type="ARBA" id="ARBA00048789"/>
    </source>
</evidence>
<dbReference type="PROSITE" id="PS00108">
    <property type="entry name" value="PROTEIN_KINASE_ST"/>
    <property type="match status" value="1"/>
</dbReference>
<dbReference type="EC" id="2.7.11.10" evidence="3"/>
<dbReference type="GO" id="GO:0005634">
    <property type="term" value="C:nucleus"/>
    <property type="evidence" value="ECO:0007669"/>
    <property type="project" value="UniProtKB-SubCell"/>
</dbReference>
<keyword evidence="4" id="KW-0963">Cytoplasm</keyword>
<feature type="domain" description="Protein kinase" evidence="14">
    <location>
        <begin position="10"/>
        <end position="298"/>
    </location>
</feature>
<keyword evidence="11" id="KW-0539">Nucleus</keyword>
<dbReference type="PANTHER" id="PTHR22969:SF17">
    <property type="entry name" value="INHIBITOR OF NUCLEAR FACTOR KAPPA-B KINASE SUBUNIT BETA"/>
    <property type="match status" value="1"/>
</dbReference>
<dbReference type="GO" id="GO:0045944">
    <property type="term" value="P:positive regulation of transcription by RNA polymerase II"/>
    <property type="evidence" value="ECO:0007669"/>
    <property type="project" value="TreeGrafter"/>
</dbReference>
<evidence type="ECO:0000256" key="10">
    <source>
        <dbReference type="ARBA" id="ARBA00022840"/>
    </source>
</evidence>
<evidence type="ECO:0000256" key="7">
    <source>
        <dbReference type="ARBA" id="ARBA00022679"/>
    </source>
</evidence>
<evidence type="ECO:0000256" key="13">
    <source>
        <dbReference type="SAM" id="MobiDB-lite"/>
    </source>
</evidence>
<feature type="region of interest" description="Disordered" evidence="13">
    <location>
        <begin position="667"/>
        <end position="699"/>
    </location>
</feature>
<comment type="caution">
    <text evidence="15">The sequence shown here is derived from an EMBL/GenBank/DDBJ whole genome shotgun (WGS) entry which is preliminary data.</text>
</comment>
<dbReference type="GO" id="GO:0008385">
    <property type="term" value="C:IkappaB kinase complex"/>
    <property type="evidence" value="ECO:0007669"/>
    <property type="project" value="TreeGrafter"/>
</dbReference>
<evidence type="ECO:0000256" key="1">
    <source>
        <dbReference type="ARBA" id="ARBA00004123"/>
    </source>
</evidence>
<dbReference type="Gene3D" id="1.20.1270.250">
    <property type="match status" value="1"/>
</dbReference>
<comment type="subcellular location">
    <subcellularLocation>
        <location evidence="2">Cytoplasm</location>
    </subcellularLocation>
    <subcellularLocation>
        <location evidence="1">Nucleus</location>
    </subcellularLocation>
</comment>
<dbReference type="InterPro" id="IPR046375">
    <property type="entry name" value="IKBKB_SDD_sf"/>
</dbReference>
<evidence type="ECO:0000259" key="14">
    <source>
        <dbReference type="PROSITE" id="PS50011"/>
    </source>
</evidence>